<sequence>MKNEERRNSYDVVSIPSYESVPTQSESSEQSHNEDVVSSAMVHNLSCDIVKYKDESKWVEQRMNAPTPPVSIAGDLSSFGSLTVCSHETFIYDTSVLRIEEIFNAQLMVVYEQGDIHSALHFLLESLHNPFTPRAVTTVFVEKCIRAEFLARIHDQMKPLSLKISSHLNYRKTLKVINSMKLEVLMIPNDKMLSVHSSPIVVCDCDSSVLGSPPTGVICLRTFSDAHEIIEFCKKDNLLFESVTIWNECVEGLYQLVVSLDCSIFFFNSCNVNLVPIYSHLISGKVHVCITDGFHYETLQVLEKIKVVIFPITSHIWTKSEEPTKAGPAPISFLNS</sequence>
<dbReference type="PANTHER" id="PTHR21644">
    <property type="entry name" value="AT02555P-RELATED"/>
    <property type="match status" value="1"/>
</dbReference>
<dbReference type="InterPro" id="IPR009961">
    <property type="entry name" value="DUF1487"/>
</dbReference>
<evidence type="ECO:0000313" key="2">
    <source>
        <dbReference type="Proteomes" id="UP000504633"/>
    </source>
</evidence>
<dbReference type="OMA" id="IESAHNP"/>
<name>A0A6J1MD54_DROHY</name>
<keyword evidence="2" id="KW-1185">Reference proteome</keyword>
<gene>
    <name evidence="3" type="primary">LOC111603713</name>
</gene>
<proteinExistence type="predicted"/>
<organism evidence="2 3">
    <name type="scientific">Drosophila hydei</name>
    <name type="common">Fruit fly</name>
    <dbReference type="NCBI Taxonomy" id="7224"/>
    <lineage>
        <taxon>Eukaryota</taxon>
        <taxon>Metazoa</taxon>
        <taxon>Ecdysozoa</taxon>
        <taxon>Arthropoda</taxon>
        <taxon>Hexapoda</taxon>
        <taxon>Insecta</taxon>
        <taxon>Pterygota</taxon>
        <taxon>Neoptera</taxon>
        <taxon>Endopterygota</taxon>
        <taxon>Diptera</taxon>
        <taxon>Brachycera</taxon>
        <taxon>Muscomorpha</taxon>
        <taxon>Ephydroidea</taxon>
        <taxon>Drosophilidae</taxon>
        <taxon>Drosophila</taxon>
    </lineage>
</organism>
<feature type="region of interest" description="Disordered" evidence="1">
    <location>
        <begin position="1"/>
        <end position="35"/>
    </location>
</feature>
<dbReference type="RefSeq" id="XP_023177187.1">
    <property type="nucleotide sequence ID" value="XM_023321419.2"/>
</dbReference>
<dbReference type="GeneID" id="111603713"/>
<evidence type="ECO:0000313" key="3">
    <source>
        <dbReference type="RefSeq" id="XP_023177187.1"/>
    </source>
</evidence>
<evidence type="ECO:0000256" key="1">
    <source>
        <dbReference type="SAM" id="MobiDB-lite"/>
    </source>
</evidence>
<dbReference type="KEGG" id="dhe:111603713"/>
<dbReference type="PANTHER" id="PTHR21644:SF0">
    <property type="entry name" value="AT02555P-RELATED"/>
    <property type="match status" value="1"/>
</dbReference>
<dbReference type="Proteomes" id="UP000504633">
    <property type="component" value="Unplaced"/>
</dbReference>
<dbReference type="Pfam" id="PF07368">
    <property type="entry name" value="DUF1487"/>
    <property type="match status" value="1"/>
</dbReference>
<reference evidence="3" key="1">
    <citation type="submission" date="2025-08" db="UniProtKB">
        <authorList>
            <consortium name="RefSeq"/>
        </authorList>
    </citation>
    <scope>IDENTIFICATION</scope>
    <source>
        <strain evidence="3">15085-1641.00</strain>
        <tissue evidence="3">Whole body</tissue>
    </source>
</reference>
<dbReference type="AlphaFoldDB" id="A0A6J1MD54"/>
<accession>A0A6J1MD54</accession>
<protein>
    <submittedName>
        <fullName evidence="3">Uncharacterized protein LOC111603713</fullName>
    </submittedName>
</protein>
<dbReference type="OrthoDB" id="310895at2759"/>